<accession>A0ABP9AKF9</accession>
<evidence type="ECO:0000256" key="1">
    <source>
        <dbReference type="ARBA" id="ARBA00022763"/>
    </source>
</evidence>
<evidence type="ECO:0000259" key="2">
    <source>
        <dbReference type="Pfam" id="PF01035"/>
    </source>
</evidence>
<dbReference type="EMBL" id="BAABKO010000005">
    <property type="protein sequence ID" value="GAA4782328.1"/>
    <property type="molecule type" value="Genomic_DNA"/>
</dbReference>
<keyword evidence="5" id="KW-1185">Reference proteome</keyword>
<evidence type="ECO:0000313" key="4">
    <source>
        <dbReference type="EMBL" id="GAA4782328.1"/>
    </source>
</evidence>
<feature type="domain" description="Methylguanine DNA methyltransferase ribonuclease-like" evidence="3">
    <location>
        <begin position="5"/>
        <end position="80"/>
    </location>
</feature>
<dbReference type="Pfam" id="PF02870">
    <property type="entry name" value="Methyltransf_1N"/>
    <property type="match status" value="1"/>
</dbReference>
<dbReference type="PANTHER" id="PTHR10815:SF13">
    <property type="entry name" value="METHYLATED-DNA--PROTEIN-CYSTEINE METHYLTRANSFERASE"/>
    <property type="match status" value="1"/>
</dbReference>
<dbReference type="InterPro" id="IPR036217">
    <property type="entry name" value="MethylDNA_cys_MeTrfase_DNAb"/>
</dbReference>
<organism evidence="4 5">
    <name type="scientific">Microbacterium gilvum</name>
    <dbReference type="NCBI Taxonomy" id="1336204"/>
    <lineage>
        <taxon>Bacteria</taxon>
        <taxon>Bacillati</taxon>
        <taxon>Actinomycetota</taxon>
        <taxon>Actinomycetes</taxon>
        <taxon>Micrococcales</taxon>
        <taxon>Microbacteriaceae</taxon>
        <taxon>Microbacterium</taxon>
    </lineage>
</organism>
<dbReference type="Proteomes" id="UP001501645">
    <property type="component" value="Unassembled WGS sequence"/>
</dbReference>
<dbReference type="SUPFAM" id="SSF53155">
    <property type="entry name" value="Methylated DNA-protein cysteine methyltransferase domain"/>
    <property type="match status" value="1"/>
</dbReference>
<dbReference type="InterPro" id="IPR036388">
    <property type="entry name" value="WH-like_DNA-bd_sf"/>
</dbReference>
<dbReference type="Gene3D" id="1.10.10.10">
    <property type="entry name" value="Winged helix-like DNA-binding domain superfamily/Winged helix DNA-binding domain"/>
    <property type="match status" value="1"/>
</dbReference>
<dbReference type="CDD" id="cd06445">
    <property type="entry name" value="ATase"/>
    <property type="match status" value="1"/>
</dbReference>
<reference evidence="5" key="1">
    <citation type="journal article" date="2019" name="Int. J. Syst. Evol. Microbiol.">
        <title>The Global Catalogue of Microorganisms (GCM) 10K type strain sequencing project: providing services to taxonomists for standard genome sequencing and annotation.</title>
        <authorList>
            <consortium name="The Broad Institute Genomics Platform"/>
            <consortium name="The Broad Institute Genome Sequencing Center for Infectious Disease"/>
            <person name="Wu L."/>
            <person name="Ma J."/>
        </authorList>
    </citation>
    <scope>NUCLEOTIDE SEQUENCE [LARGE SCALE GENOMIC DNA]</scope>
    <source>
        <strain evidence="5">JCM 18537</strain>
    </source>
</reference>
<gene>
    <name evidence="4" type="ORF">GCM10023351_29560</name>
</gene>
<dbReference type="Pfam" id="PF01035">
    <property type="entry name" value="DNA_binding_1"/>
    <property type="match status" value="1"/>
</dbReference>
<keyword evidence="1" id="KW-0227">DNA damage</keyword>
<evidence type="ECO:0000259" key="3">
    <source>
        <dbReference type="Pfam" id="PF02870"/>
    </source>
</evidence>
<name>A0ABP9AKF9_9MICO</name>
<protein>
    <submittedName>
        <fullName evidence="4">Methylated-DNA--[protein]-cysteine S-methyltransferase</fullName>
    </submittedName>
</protein>
<dbReference type="SUPFAM" id="SSF46767">
    <property type="entry name" value="Methylated DNA-protein cysteine methyltransferase, C-terminal domain"/>
    <property type="match status" value="1"/>
</dbReference>
<dbReference type="Gene3D" id="3.30.160.70">
    <property type="entry name" value="Methylated DNA-protein cysteine methyltransferase domain"/>
    <property type="match status" value="1"/>
</dbReference>
<feature type="domain" description="Methylated-DNA-[protein]-cysteine S-methyltransferase DNA binding" evidence="2">
    <location>
        <begin position="87"/>
        <end position="165"/>
    </location>
</feature>
<sequence length="169" mass="18096">MTFRFALLPTPIGDAVCAFSDDGLVALRVGSDPEWAIEAVSRELRGALVADRGSAAADALAGELEAYFEGELRAFETRLDWRLATGFARDALEAVREIPYGTTASYGEVAAMAGRPRAARAVGTACRTTPFSLVVPVHRVIRSDGTIGGYGGDEELKRHLIDLERDALV</sequence>
<proteinExistence type="predicted"/>
<dbReference type="InterPro" id="IPR014048">
    <property type="entry name" value="MethylDNA_cys_MeTrfase_DNA-bd"/>
</dbReference>
<dbReference type="InterPro" id="IPR008332">
    <property type="entry name" value="MethylG_MeTrfase_N"/>
</dbReference>
<dbReference type="NCBIfam" id="TIGR00589">
    <property type="entry name" value="ogt"/>
    <property type="match status" value="1"/>
</dbReference>
<evidence type="ECO:0000313" key="5">
    <source>
        <dbReference type="Proteomes" id="UP001501645"/>
    </source>
</evidence>
<dbReference type="InterPro" id="IPR036631">
    <property type="entry name" value="MGMT_N_sf"/>
</dbReference>
<comment type="caution">
    <text evidence="4">The sequence shown here is derived from an EMBL/GenBank/DDBJ whole genome shotgun (WGS) entry which is preliminary data.</text>
</comment>
<dbReference type="PANTHER" id="PTHR10815">
    <property type="entry name" value="METHYLATED-DNA--PROTEIN-CYSTEINE METHYLTRANSFERASE"/>
    <property type="match status" value="1"/>
</dbReference>
<dbReference type="RefSeq" id="WP_345440781.1">
    <property type="nucleotide sequence ID" value="NZ_BAABKO010000005.1"/>
</dbReference>